<feature type="compositionally biased region" description="Basic and acidic residues" evidence="2">
    <location>
        <begin position="182"/>
        <end position="192"/>
    </location>
</feature>
<dbReference type="Gene3D" id="1.25.40.730">
    <property type="match status" value="1"/>
</dbReference>
<dbReference type="GeneID" id="92040913"/>
<evidence type="ECO:0000313" key="4">
    <source>
        <dbReference type="Proteomes" id="UP001433268"/>
    </source>
</evidence>
<accession>A0ABR1WZP9</accession>
<evidence type="ECO:0000313" key="3">
    <source>
        <dbReference type="EMBL" id="KAK8088577.1"/>
    </source>
</evidence>
<dbReference type="PANTHER" id="PTHR10292:SF1">
    <property type="entry name" value="CLATHRIN HEAVY CHAIN"/>
    <property type="match status" value="1"/>
</dbReference>
<name>A0ABR1WZP9_9PEZI</name>
<dbReference type="SMART" id="SM00299">
    <property type="entry name" value="CLH"/>
    <property type="match status" value="1"/>
</dbReference>
<sequence>MFQKSDNLPLIKPFLLNVQTQNKRTVNDAINDLLIEEEDYKTLKDSVENYDNYDATDLASRLEKHDLVFFRQIAANIYRKTKRWEKSIALSKQDKLFKDAIETAAISGKSDVVEELLRYFVDIGSKECYVGMLYACYDLIRPDLVLELSWRHGLTDFAMPYMINMLCQQTKEIATLKADSEARKAKDKAQEKDETETPILGGGRLMITAGPGGAPGGRASPAMFGQTNGFAPQPTGFGF</sequence>
<dbReference type="Gene3D" id="1.25.40.10">
    <property type="entry name" value="Tetratricopeptide repeat domain"/>
    <property type="match status" value="1"/>
</dbReference>
<feature type="repeat" description="CHCR" evidence="1">
    <location>
        <begin position="1"/>
        <end position="129"/>
    </location>
</feature>
<dbReference type="EMBL" id="JAQQWN010000004">
    <property type="protein sequence ID" value="KAK8088577.1"/>
    <property type="molecule type" value="Genomic_DNA"/>
</dbReference>
<dbReference type="InterPro" id="IPR055358">
    <property type="entry name" value="CHCR"/>
</dbReference>
<feature type="region of interest" description="Disordered" evidence="2">
    <location>
        <begin position="182"/>
        <end position="204"/>
    </location>
</feature>
<dbReference type="PROSITE" id="PS50236">
    <property type="entry name" value="CHCR"/>
    <property type="match status" value="1"/>
</dbReference>
<evidence type="ECO:0000256" key="1">
    <source>
        <dbReference type="PROSITE-ProRule" id="PRU01006"/>
    </source>
</evidence>
<comment type="caution">
    <text evidence="3">The sequence shown here is derived from an EMBL/GenBank/DDBJ whole genome shotgun (WGS) entry which is preliminary data.</text>
</comment>
<evidence type="ECO:0000256" key="2">
    <source>
        <dbReference type="SAM" id="MobiDB-lite"/>
    </source>
</evidence>
<dbReference type="InterPro" id="IPR011990">
    <property type="entry name" value="TPR-like_helical_dom_sf"/>
</dbReference>
<proteinExistence type="predicted"/>
<protein>
    <submittedName>
        <fullName evidence="3">Clathrin heavy chain</fullName>
    </submittedName>
</protein>
<dbReference type="InterPro" id="IPR000547">
    <property type="entry name" value="Clathrin_H-chain/VPS_repeat"/>
</dbReference>
<reference evidence="3 4" key="1">
    <citation type="submission" date="2023-01" db="EMBL/GenBank/DDBJ databases">
        <title>Analysis of 21 Apiospora genomes using comparative genomics revels a genus with tremendous synthesis potential of carbohydrate active enzymes and secondary metabolites.</title>
        <authorList>
            <person name="Sorensen T."/>
        </authorList>
    </citation>
    <scope>NUCLEOTIDE SEQUENCE [LARGE SCALE GENOMIC DNA]</scope>
    <source>
        <strain evidence="3 4">CBS 114990</strain>
    </source>
</reference>
<dbReference type="PANTHER" id="PTHR10292">
    <property type="entry name" value="CLATHRIN HEAVY CHAIN RELATED"/>
    <property type="match status" value="1"/>
</dbReference>
<keyword evidence="4" id="KW-1185">Reference proteome</keyword>
<dbReference type="InterPro" id="IPR016024">
    <property type="entry name" value="ARM-type_fold"/>
</dbReference>
<dbReference type="RefSeq" id="XP_066671471.1">
    <property type="nucleotide sequence ID" value="XM_066807853.1"/>
</dbReference>
<organism evidence="3 4">
    <name type="scientific">Apiospora hydei</name>
    <dbReference type="NCBI Taxonomy" id="1337664"/>
    <lineage>
        <taxon>Eukaryota</taxon>
        <taxon>Fungi</taxon>
        <taxon>Dikarya</taxon>
        <taxon>Ascomycota</taxon>
        <taxon>Pezizomycotina</taxon>
        <taxon>Sordariomycetes</taxon>
        <taxon>Xylariomycetidae</taxon>
        <taxon>Amphisphaeriales</taxon>
        <taxon>Apiosporaceae</taxon>
        <taxon>Apiospora</taxon>
    </lineage>
</organism>
<dbReference type="Pfam" id="PF00637">
    <property type="entry name" value="Clathrin"/>
    <property type="match status" value="1"/>
</dbReference>
<dbReference type="Proteomes" id="UP001433268">
    <property type="component" value="Unassembled WGS sequence"/>
</dbReference>
<gene>
    <name evidence="3" type="ORF">PG997_003538</name>
</gene>
<dbReference type="SUPFAM" id="SSF48371">
    <property type="entry name" value="ARM repeat"/>
    <property type="match status" value="1"/>
</dbReference>